<sequence>MTAGLLGLAAALVAYIYIPRSLPPQPDSFMLIAHRGVSQTFPLENLENDTCTAKIIYLPTHRFLENTLPSMQAAFDYGADMVELDIHPTTDNQLAVFHDWTVDCRTNGKGITQEQSMAILKQLDIGYGYTADGGQTYPFRGQGVAMMPTLDEVLTAFPEQTFLIDQKDRFSQTIELLSHTLGQYSSHQQSNLYLFSGEEQYAQLKQEIPDVQRLFSSRREVKDCIPDYLKMLISGQLPDICSRYALGLPIRYLNYVPGWPGLFLSKARQAHLQVYVLEVDTLDSWEKIQHLPLDGIVTNRVEVIGPLLK</sequence>
<dbReference type="RefSeq" id="WP_193996122.1">
    <property type="nucleotide sequence ID" value="NZ_JADEXP010000397.1"/>
</dbReference>
<feature type="domain" description="GP-PDE" evidence="1">
    <location>
        <begin position="29"/>
        <end position="308"/>
    </location>
</feature>
<evidence type="ECO:0000313" key="2">
    <source>
        <dbReference type="EMBL" id="MBE9070241.1"/>
    </source>
</evidence>
<proteinExistence type="predicted"/>
<organism evidence="2 3">
    <name type="scientific">Leptolyngbya cf. ectocarpi LEGE 11479</name>
    <dbReference type="NCBI Taxonomy" id="1828722"/>
    <lineage>
        <taxon>Bacteria</taxon>
        <taxon>Bacillati</taxon>
        <taxon>Cyanobacteriota</taxon>
        <taxon>Cyanophyceae</taxon>
        <taxon>Leptolyngbyales</taxon>
        <taxon>Leptolyngbyaceae</taxon>
        <taxon>Leptolyngbya group</taxon>
        <taxon>Leptolyngbya</taxon>
    </lineage>
</organism>
<dbReference type="InterPro" id="IPR030395">
    <property type="entry name" value="GP_PDE_dom"/>
</dbReference>
<accession>A0A928ZZE8</accession>
<dbReference type="AlphaFoldDB" id="A0A928ZZE8"/>
<dbReference type="Pfam" id="PF03009">
    <property type="entry name" value="GDPD"/>
    <property type="match status" value="1"/>
</dbReference>
<dbReference type="InterPro" id="IPR017946">
    <property type="entry name" value="PLC-like_Pdiesterase_TIM-brl"/>
</dbReference>
<comment type="caution">
    <text evidence="2">The sequence shown here is derived from an EMBL/GenBank/DDBJ whole genome shotgun (WGS) entry which is preliminary data.</text>
</comment>
<dbReference type="Gene3D" id="3.20.20.190">
    <property type="entry name" value="Phosphatidylinositol (PI) phosphodiesterase"/>
    <property type="match status" value="1"/>
</dbReference>
<gene>
    <name evidence="2" type="ORF">IQ260_26725</name>
</gene>
<name>A0A928ZZE8_LEPEC</name>
<dbReference type="EMBL" id="JADEXP010000397">
    <property type="protein sequence ID" value="MBE9070241.1"/>
    <property type="molecule type" value="Genomic_DNA"/>
</dbReference>
<dbReference type="Proteomes" id="UP000615026">
    <property type="component" value="Unassembled WGS sequence"/>
</dbReference>
<evidence type="ECO:0000259" key="1">
    <source>
        <dbReference type="PROSITE" id="PS51704"/>
    </source>
</evidence>
<dbReference type="PANTHER" id="PTHR43805">
    <property type="entry name" value="GLYCEROPHOSPHORYL DIESTER PHOSPHODIESTERASE"/>
    <property type="match status" value="1"/>
</dbReference>
<dbReference type="PANTHER" id="PTHR43805:SF1">
    <property type="entry name" value="GP-PDE DOMAIN-CONTAINING PROTEIN"/>
    <property type="match status" value="1"/>
</dbReference>
<protein>
    <submittedName>
        <fullName evidence="2">Glycerophosphodiester phosphodiesterase</fullName>
    </submittedName>
</protein>
<dbReference type="SUPFAM" id="SSF51695">
    <property type="entry name" value="PLC-like phosphodiesterases"/>
    <property type="match status" value="1"/>
</dbReference>
<dbReference type="GO" id="GO:0008081">
    <property type="term" value="F:phosphoric diester hydrolase activity"/>
    <property type="evidence" value="ECO:0007669"/>
    <property type="project" value="InterPro"/>
</dbReference>
<reference evidence="2" key="1">
    <citation type="submission" date="2020-10" db="EMBL/GenBank/DDBJ databases">
        <authorList>
            <person name="Castelo-Branco R."/>
            <person name="Eusebio N."/>
            <person name="Adriana R."/>
            <person name="Vieira A."/>
            <person name="Brugerolle De Fraissinette N."/>
            <person name="Rezende De Castro R."/>
            <person name="Schneider M.P."/>
            <person name="Vasconcelos V."/>
            <person name="Leao P.N."/>
        </authorList>
    </citation>
    <scope>NUCLEOTIDE SEQUENCE</scope>
    <source>
        <strain evidence="2">LEGE 11479</strain>
    </source>
</reference>
<dbReference type="PROSITE" id="PS51704">
    <property type="entry name" value="GP_PDE"/>
    <property type="match status" value="1"/>
</dbReference>
<dbReference type="GO" id="GO:0006629">
    <property type="term" value="P:lipid metabolic process"/>
    <property type="evidence" value="ECO:0007669"/>
    <property type="project" value="InterPro"/>
</dbReference>
<keyword evidence="3" id="KW-1185">Reference proteome</keyword>
<evidence type="ECO:0000313" key="3">
    <source>
        <dbReference type="Proteomes" id="UP000615026"/>
    </source>
</evidence>